<evidence type="ECO:0000256" key="17">
    <source>
        <dbReference type="ARBA" id="ARBA00048623"/>
    </source>
</evidence>
<name>A0ABD5VVZ4_9EURY</name>
<dbReference type="GO" id="GO:0051073">
    <property type="term" value="F:adenosylcobinamide-GDP ribazoletransferase activity"/>
    <property type="evidence" value="ECO:0007669"/>
    <property type="project" value="UniProtKB-UniRule"/>
</dbReference>
<dbReference type="InterPro" id="IPR003805">
    <property type="entry name" value="CobS"/>
</dbReference>
<evidence type="ECO:0000256" key="5">
    <source>
        <dbReference type="ARBA" id="ARBA00013200"/>
    </source>
</evidence>
<comment type="subcellular location">
    <subcellularLocation>
        <location evidence="2 19">Cell membrane</location>
        <topology evidence="2 19">Multi-pass membrane protein</topology>
    </subcellularLocation>
</comment>
<evidence type="ECO:0000256" key="19">
    <source>
        <dbReference type="HAMAP-Rule" id="MF_00719"/>
    </source>
</evidence>
<evidence type="ECO:0000256" key="7">
    <source>
        <dbReference type="ARBA" id="ARBA00022475"/>
    </source>
</evidence>
<dbReference type="RefSeq" id="WP_267162677.1">
    <property type="nucleotide sequence ID" value="NZ_CP112972.1"/>
</dbReference>
<comment type="caution">
    <text evidence="20">The sequence shown here is derived from an EMBL/GenBank/DDBJ whole genome shotgun (WGS) entry which is preliminary data.</text>
</comment>
<keyword evidence="21" id="KW-1185">Reference proteome</keyword>
<feature type="transmembrane region" description="Helical" evidence="19">
    <location>
        <begin position="33"/>
        <end position="54"/>
    </location>
</feature>
<evidence type="ECO:0000256" key="8">
    <source>
        <dbReference type="ARBA" id="ARBA00022573"/>
    </source>
</evidence>
<dbReference type="Proteomes" id="UP001596445">
    <property type="component" value="Unassembled WGS sequence"/>
</dbReference>
<comment type="catalytic activity">
    <reaction evidence="17 19">
        <text>alpha-ribazole + adenosylcob(III)inamide-GDP = adenosylcob(III)alamin + GMP + H(+)</text>
        <dbReference type="Rhea" id="RHEA:16049"/>
        <dbReference type="ChEBI" id="CHEBI:10329"/>
        <dbReference type="ChEBI" id="CHEBI:15378"/>
        <dbReference type="ChEBI" id="CHEBI:18408"/>
        <dbReference type="ChEBI" id="CHEBI:58115"/>
        <dbReference type="ChEBI" id="CHEBI:60487"/>
        <dbReference type="EC" id="2.7.8.26"/>
    </reaction>
</comment>
<keyword evidence="8 19" id="KW-0169">Cobalamin biosynthesis</keyword>
<dbReference type="GO" id="GO:0005886">
    <property type="term" value="C:plasma membrane"/>
    <property type="evidence" value="ECO:0007669"/>
    <property type="project" value="UniProtKB-SubCell"/>
</dbReference>
<comment type="pathway">
    <text evidence="3 19">Cofactor biosynthesis; adenosylcobalamin biosynthesis; adenosylcobalamin from cob(II)yrinate a,c-diamide: step 7/7.</text>
</comment>
<dbReference type="EMBL" id="JBHSZI010000001">
    <property type="protein sequence ID" value="MFC7056967.1"/>
    <property type="molecule type" value="Genomic_DNA"/>
</dbReference>
<accession>A0ABD5VVZ4</accession>
<evidence type="ECO:0000256" key="2">
    <source>
        <dbReference type="ARBA" id="ARBA00004651"/>
    </source>
</evidence>
<dbReference type="GO" id="GO:0009236">
    <property type="term" value="P:cobalamin biosynthetic process"/>
    <property type="evidence" value="ECO:0007669"/>
    <property type="project" value="UniProtKB-UniRule"/>
</dbReference>
<sequence>MALSALRGAFGFLTRIPVGHDERAWTAFRESPVTFPLAGYAIGGLAGLALFVPAPDPTVAAIYVAWLYLLTGITHIDGLADLGDALVVHGSAETRREVLKDTTVGVGAVVAVAVLVTSLASAAVSLAVDPRAGLGLVIAAEVSAKLGMSTLVCVGTATHEGMAATLTAESSPRDLVLPTVVALPAAAATWPHPAAGVSLVTGLVSVTVVFRVARRRLGGVNGDVFGAANEIARVVALHAGVIAWTQL</sequence>
<dbReference type="PANTHER" id="PTHR34148">
    <property type="entry name" value="ADENOSYLCOBINAMIDE-GDP RIBAZOLETRANSFERASE"/>
    <property type="match status" value="1"/>
</dbReference>
<evidence type="ECO:0000256" key="18">
    <source>
        <dbReference type="ARBA" id="ARBA00049504"/>
    </source>
</evidence>
<comment type="function">
    <text evidence="14 19">Joins adenosylcobinamide-GDP and alpha-ribazole to generate adenosylcobalamin (Ado-cobalamin). Also synthesizes adenosylcobalamin 5'-phosphate from adenosylcobinamide-GDP and alpha-ribazole 5'-phosphate.</text>
</comment>
<dbReference type="AlphaFoldDB" id="A0ABD5VVZ4"/>
<comment type="similarity">
    <text evidence="4 19">Belongs to the CobS family.</text>
</comment>
<dbReference type="HAMAP" id="MF_00719">
    <property type="entry name" value="CobS"/>
    <property type="match status" value="1"/>
</dbReference>
<keyword evidence="7 19" id="KW-1003">Cell membrane</keyword>
<dbReference type="PANTHER" id="PTHR34148:SF1">
    <property type="entry name" value="ADENOSYLCOBINAMIDE-GDP RIBAZOLETRANSFERASE"/>
    <property type="match status" value="1"/>
</dbReference>
<feature type="transmembrane region" description="Helical" evidence="19">
    <location>
        <begin position="103"/>
        <end position="128"/>
    </location>
</feature>
<gene>
    <name evidence="19 20" type="primary">cobS</name>
    <name evidence="20" type="ORF">ACFQQG_00710</name>
</gene>
<evidence type="ECO:0000256" key="10">
    <source>
        <dbReference type="ARBA" id="ARBA00022692"/>
    </source>
</evidence>
<evidence type="ECO:0000256" key="12">
    <source>
        <dbReference type="ARBA" id="ARBA00022989"/>
    </source>
</evidence>
<evidence type="ECO:0000256" key="16">
    <source>
        <dbReference type="ARBA" id="ARBA00032853"/>
    </source>
</evidence>
<keyword evidence="9 19" id="KW-0808">Transferase</keyword>
<reference evidence="20 21" key="1">
    <citation type="journal article" date="2019" name="Int. J. Syst. Evol. Microbiol.">
        <title>The Global Catalogue of Microorganisms (GCM) 10K type strain sequencing project: providing services to taxonomists for standard genome sequencing and annotation.</title>
        <authorList>
            <consortium name="The Broad Institute Genomics Platform"/>
            <consortium name="The Broad Institute Genome Sequencing Center for Infectious Disease"/>
            <person name="Wu L."/>
            <person name="Ma J."/>
        </authorList>
    </citation>
    <scope>NUCLEOTIDE SEQUENCE [LARGE SCALE GENOMIC DNA]</scope>
    <source>
        <strain evidence="20 21">JCM 30072</strain>
    </source>
</reference>
<keyword evidence="10 19" id="KW-0812">Transmembrane</keyword>
<comment type="cofactor">
    <cofactor evidence="1 19">
        <name>Mg(2+)</name>
        <dbReference type="ChEBI" id="CHEBI:18420"/>
    </cofactor>
</comment>
<dbReference type="GO" id="GO:0008818">
    <property type="term" value="F:cobalamin 5'-phosphate synthase activity"/>
    <property type="evidence" value="ECO:0007669"/>
    <property type="project" value="UniProtKB-UniRule"/>
</dbReference>
<dbReference type="GeneID" id="76628761"/>
<evidence type="ECO:0000313" key="21">
    <source>
        <dbReference type="Proteomes" id="UP001596445"/>
    </source>
</evidence>
<keyword evidence="12 19" id="KW-1133">Transmembrane helix</keyword>
<feature type="transmembrane region" description="Helical" evidence="19">
    <location>
        <begin position="60"/>
        <end position="82"/>
    </location>
</feature>
<evidence type="ECO:0000256" key="1">
    <source>
        <dbReference type="ARBA" id="ARBA00001946"/>
    </source>
</evidence>
<protein>
    <recommendedName>
        <fullName evidence="6 19">Adenosylcobinamide-GDP ribazoletransferase</fullName>
        <ecNumber evidence="5 19">2.7.8.26</ecNumber>
    </recommendedName>
    <alternativeName>
        <fullName evidence="16 19">Cobalamin synthase</fullName>
    </alternativeName>
    <alternativeName>
        <fullName evidence="15 19">Cobalamin-5'-phosphate synthase</fullName>
    </alternativeName>
</protein>
<evidence type="ECO:0000256" key="14">
    <source>
        <dbReference type="ARBA" id="ARBA00025228"/>
    </source>
</evidence>
<evidence type="ECO:0000256" key="11">
    <source>
        <dbReference type="ARBA" id="ARBA00022842"/>
    </source>
</evidence>
<evidence type="ECO:0000313" key="20">
    <source>
        <dbReference type="EMBL" id="MFC7056967.1"/>
    </source>
</evidence>
<evidence type="ECO:0000256" key="4">
    <source>
        <dbReference type="ARBA" id="ARBA00010561"/>
    </source>
</evidence>
<comment type="catalytic activity">
    <reaction evidence="18 19">
        <text>alpha-ribazole 5'-phosphate + adenosylcob(III)inamide-GDP = adenosylcob(III)alamin 5'-phosphate + GMP + H(+)</text>
        <dbReference type="Rhea" id="RHEA:23560"/>
        <dbReference type="ChEBI" id="CHEBI:15378"/>
        <dbReference type="ChEBI" id="CHEBI:57918"/>
        <dbReference type="ChEBI" id="CHEBI:58115"/>
        <dbReference type="ChEBI" id="CHEBI:60487"/>
        <dbReference type="ChEBI" id="CHEBI:60493"/>
        <dbReference type="EC" id="2.7.8.26"/>
    </reaction>
</comment>
<organism evidence="20 21">
    <name type="scientific">Halovenus salina</name>
    <dbReference type="NCBI Taxonomy" id="1510225"/>
    <lineage>
        <taxon>Archaea</taxon>
        <taxon>Methanobacteriati</taxon>
        <taxon>Methanobacteriota</taxon>
        <taxon>Stenosarchaea group</taxon>
        <taxon>Halobacteria</taxon>
        <taxon>Halobacteriales</taxon>
        <taxon>Haloarculaceae</taxon>
        <taxon>Halovenus</taxon>
    </lineage>
</organism>
<dbReference type="Pfam" id="PF02654">
    <property type="entry name" value="CobS"/>
    <property type="match status" value="1"/>
</dbReference>
<keyword evidence="11 19" id="KW-0460">Magnesium</keyword>
<evidence type="ECO:0000256" key="9">
    <source>
        <dbReference type="ARBA" id="ARBA00022679"/>
    </source>
</evidence>
<keyword evidence="13 19" id="KW-0472">Membrane</keyword>
<evidence type="ECO:0000256" key="3">
    <source>
        <dbReference type="ARBA" id="ARBA00004663"/>
    </source>
</evidence>
<dbReference type="NCBIfam" id="TIGR00317">
    <property type="entry name" value="cobS"/>
    <property type="match status" value="1"/>
</dbReference>
<evidence type="ECO:0000256" key="15">
    <source>
        <dbReference type="ARBA" id="ARBA00032605"/>
    </source>
</evidence>
<proteinExistence type="inferred from homology"/>
<evidence type="ECO:0000256" key="13">
    <source>
        <dbReference type="ARBA" id="ARBA00023136"/>
    </source>
</evidence>
<feature type="transmembrane region" description="Helical" evidence="19">
    <location>
        <begin position="194"/>
        <end position="213"/>
    </location>
</feature>
<evidence type="ECO:0000256" key="6">
    <source>
        <dbReference type="ARBA" id="ARBA00015850"/>
    </source>
</evidence>
<dbReference type="EC" id="2.7.8.26" evidence="5 19"/>